<sequence length="144" mass="15905">MKRIATLALLTLTFSLSAMEMREEEEVSTLVNSYDKATLTEISNELVRIASGEELMGEFDLATLHYKRALKIRESIGLKSHKSYASILYLSSSAQFQAGYICEAAVAAKDASLEFAKHGLDKFQAKAMTDHITYGKVCAQVAMK</sequence>
<comment type="caution">
    <text evidence="2">The sequence shown here is derived from an EMBL/GenBank/DDBJ whole genome shotgun (WGS) entry which is preliminary data.</text>
</comment>
<evidence type="ECO:0000313" key="3">
    <source>
        <dbReference type="Proteomes" id="UP000297693"/>
    </source>
</evidence>
<protein>
    <submittedName>
        <fullName evidence="2">Tetratricopeptide repeat protein</fullName>
    </submittedName>
</protein>
<feature type="signal peptide" evidence="1">
    <location>
        <begin position="1"/>
        <end position="18"/>
    </location>
</feature>
<keyword evidence="1" id="KW-0732">Signal</keyword>
<proteinExistence type="predicted"/>
<dbReference type="EMBL" id="RQGD01000034">
    <property type="protein sequence ID" value="TGL57988.1"/>
    <property type="molecule type" value="Genomic_DNA"/>
</dbReference>
<organism evidence="2 3">
    <name type="scientific">Leptospira ognonensis</name>
    <dbReference type="NCBI Taxonomy" id="2484945"/>
    <lineage>
        <taxon>Bacteria</taxon>
        <taxon>Pseudomonadati</taxon>
        <taxon>Spirochaetota</taxon>
        <taxon>Spirochaetia</taxon>
        <taxon>Leptospirales</taxon>
        <taxon>Leptospiraceae</taxon>
        <taxon>Leptospira</taxon>
    </lineage>
</organism>
<feature type="chain" id="PRO_5020351570" evidence="1">
    <location>
        <begin position="19"/>
        <end position="144"/>
    </location>
</feature>
<accession>A0A4R9K006</accession>
<dbReference type="Proteomes" id="UP000297693">
    <property type="component" value="Unassembled WGS sequence"/>
</dbReference>
<gene>
    <name evidence="2" type="ORF">EHQ58_11355</name>
</gene>
<evidence type="ECO:0000256" key="1">
    <source>
        <dbReference type="SAM" id="SignalP"/>
    </source>
</evidence>
<name>A0A4R9K006_9LEPT</name>
<keyword evidence="3" id="KW-1185">Reference proteome</keyword>
<dbReference type="RefSeq" id="WP_135624007.1">
    <property type="nucleotide sequence ID" value="NZ_RQGD01000034.1"/>
</dbReference>
<evidence type="ECO:0000313" key="2">
    <source>
        <dbReference type="EMBL" id="TGL57988.1"/>
    </source>
</evidence>
<reference evidence="2" key="1">
    <citation type="journal article" date="2019" name="PLoS Negl. Trop. Dis.">
        <title>Revisiting the worldwide diversity of Leptospira species in the environment.</title>
        <authorList>
            <person name="Vincent A.T."/>
            <person name="Schiettekatte O."/>
            <person name="Bourhy P."/>
            <person name="Veyrier F.J."/>
            <person name="Picardeau M."/>
        </authorList>
    </citation>
    <scope>NUCLEOTIDE SEQUENCE [LARGE SCALE GENOMIC DNA]</scope>
    <source>
        <strain evidence="2">201702476</strain>
    </source>
</reference>
<dbReference type="OrthoDB" id="328069at2"/>
<dbReference type="AlphaFoldDB" id="A0A4R9K006"/>